<evidence type="ECO:0000256" key="1">
    <source>
        <dbReference type="ARBA" id="ARBA00022649"/>
    </source>
</evidence>
<dbReference type="AlphaFoldDB" id="A0A1G1VU49"/>
<reference evidence="2 3" key="1">
    <citation type="journal article" date="2016" name="Nat. Commun.">
        <title>Thousands of microbial genomes shed light on interconnected biogeochemical processes in an aquifer system.</title>
        <authorList>
            <person name="Anantharaman K."/>
            <person name="Brown C.T."/>
            <person name="Hug L.A."/>
            <person name="Sharon I."/>
            <person name="Castelle C.J."/>
            <person name="Probst A.J."/>
            <person name="Thomas B.C."/>
            <person name="Singh A."/>
            <person name="Wilkins M.J."/>
            <person name="Karaoz U."/>
            <person name="Brodie E.L."/>
            <person name="Williams K.H."/>
            <person name="Hubbard S.S."/>
            <person name="Banfield J.F."/>
        </authorList>
    </citation>
    <scope>NUCLEOTIDE SEQUENCE [LARGE SCALE GENOMIC DNA]</scope>
</reference>
<dbReference type="InterPro" id="IPR007712">
    <property type="entry name" value="RelE/ParE_toxin"/>
</dbReference>
<organism evidence="2 3">
    <name type="scientific">Candidatus Chisholmbacteria bacterium RIFCSPHIGHO2_01_FULL_52_32</name>
    <dbReference type="NCBI Taxonomy" id="1797591"/>
    <lineage>
        <taxon>Bacteria</taxon>
        <taxon>Candidatus Chisholmiibacteriota</taxon>
    </lineage>
</organism>
<dbReference type="SUPFAM" id="SSF143011">
    <property type="entry name" value="RelE-like"/>
    <property type="match status" value="1"/>
</dbReference>
<dbReference type="InterPro" id="IPR035093">
    <property type="entry name" value="RelE/ParE_toxin_dom_sf"/>
</dbReference>
<dbReference type="NCBIfam" id="TIGR02385">
    <property type="entry name" value="RelE_StbE"/>
    <property type="match status" value="1"/>
</dbReference>
<proteinExistence type="predicted"/>
<dbReference type="Proteomes" id="UP000179233">
    <property type="component" value="Unassembled WGS sequence"/>
</dbReference>
<gene>
    <name evidence="2" type="ORF">A2786_04505</name>
</gene>
<keyword evidence="1" id="KW-1277">Toxin-antitoxin system</keyword>
<protein>
    <recommendedName>
        <fullName evidence="4">Addiction module toxin RelE</fullName>
    </recommendedName>
</protein>
<dbReference type="EMBL" id="MHCJ01000003">
    <property type="protein sequence ID" value="OGY18727.1"/>
    <property type="molecule type" value="Genomic_DNA"/>
</dbReference>
<sequence length="87" mass="10529">MQVRFSRQFRKQYDKTPKAIQDAFDTRLKRFEKEPNDPILHNHELSGRLRGYRSINITGDWRAIFREFPQQNLIFFDALGTHSQLYK</sequence>
<comment type="caution">
    <text evidence="2">The sequence shown here is derived from an EMBL/GenBank/DDBJ whole genome shotgun (WGS) entry which is preliminary data.</text>
</comment>
<accession>A0A1G1VU49</accession>
<name>A0A1G1VU49_9BACT</name>
<evidence type="ECO:0000313" key="3">
    <source>
        <dbReference type="Proteomes" id="UP000179233"/>
    </source>
</evidence>
<dbReference type="Pfam" id="PF15738">
    <property type="entry name" value="YafQ_toxin"/>
    <property type="match status" value="1"/>
</dbReference>
<dbReference type="Gene3D" id="3.30.2310.20">
    <property type="entry name" value="RelE-like"/>
    <property type="match status" value="1"/>
</dbReference>
<evidence type="ECO:0000313" key="2">
    <source>
        <dbReference type="EMBL" id="OGY18727.1"/>
    </source>
</evidence>
<dbReference type="InterPro" id="IPR004386">
    <property type="entry name" value="Toxin_YafQ-like"/>
</dbReference>
<evidence type="ECO:0008006" key="4">
    <source>
        <dbReference type="Google" id="ProtNLM"/>
    </source>
</evidence>